<feature type="compositionally biased region" description="Low complexity" evidence="1">
    <location>
        <begin position="30"/>
        <end position="64"/>
    </location>
</feature>
<feature type="compositionally biased region" description="Low complexity" evidence="1">
    <location>
        <begin position="414"/>
        <end position="428"/>
    </location>
</feature>
<dbReference type="Proteomes" id="UP000076738">
    <property type="component" value="Unassembled WGS sequence"/>
</dbReference>
<accession>A0A167HJJ6</accession>
<gene>
    <name evidence="2" type="ORF">CALVIDRAFT_602060</name>
</gene>
<organism evidence="2 3">
    <name type="scientific">Calocera viscosa (strain TUFC12733)</name>
    <dbReference type="NCBI Taxonomy" id="1330018"/>
    <lineage>
        <taxon>Eukaryota</taxon>
        <taxon>Fungi</taxon>
        <taxon>Dikarya</taxon>
        <taxon>Basidiomycota</taxon>
        <taxon>Agaricomycotina</taxon>
        <taxon>Dacrymycetes</taxon>
        <taxon>Dacrymycetales</taxon>
        <taxon>Dacrymycetaceae</taxon>
        <taxon>Calocera</taxon>
    </lineage>
</organism>
<reference evidence="2 3" key="1">
    <citation type="journal article" date="2016" name="Mol. Biol. Evol.">
        <title>Comparative Genomics of Early-Diverging Mushroom-Forming Fungi Provides Insights into the Origins of Lignocellulose Decay Capabilities.</title>
        <authorList>
            <person name="Nagy L.G."/>
            <person name="Riley R."/>
            <person name="Tritt A."/>
            <person name="Adam C."/>
            <person name="Daum C."/>
            <person name="Floudas D."/>
            <person name="Sun H."/>
            <person name="Yadav J.S."/>
            <person name="Pangilinan J."/>
            <person name="Larsson K.H."/>
            <person name="Matsuura K."/>
            <person name="Barry K."/>
            <person name="Labutti K."/>
            <person name="Kuo R."/>
            <person name="Ohm R.A."/>
            <person name="Bhattacharya S.S."/>
            <person name="Shirouzu T."/>
            <person name="Yoshinaga Y."/>
            <person name="Martin F.M."/>
            <person name="Grigoriev I.V."/>
            <person name="Hibbett D.S."/>
        </authorList>
    </citation>
    <scope>NUCLEOTIDE SEQUENCE [LARGE SCALE GENOMIC DNA]</scope>
    <source>
        <strain evidence="2 3">TUFC12733</strain>
    </source>
</reference>
<feature type="compositionally biased region" description="Pro residues" evidence="1">
    <location>
        <begin position="73"/>
        <end position="98"/>
    </location>
</feature>
<evidence type="ECO:0000313" key="2">
    <source>
        <dbReference type="EMBL" id="KZO91704.1"/>
    </source>
</evidence>
<feature type="region of interest" description="Disordered" evidence="1">
    <location>
        <begin position="1"/>
        <end position="260"/>
    </location>
</feature>
<feature type="region of interest" description="Disordered" evidence="1">
    <location>
        <begin position="371"/>
        <end position="538"/>
    </location>
</feature>
<feature type="compositionally biased region" description="Basic and acidic residues" evidence="1">
    <location>
        <begin position="236"/>
        <end position="252"/>
    </location>
</feature>
<name>A0A167HJJ6_CALVF</name>
<dbReference type="AlphaFoldDB" id="A0A167HJJ6"/>
<feature type="compositionally biased region" description="Basic and acidic residues" evidence="1">
    <location>
        <begin position="388"/>
        <end position="413"/>
    </location>
</feature>
<feature type="region of interest" description="Disordered" evidence="1">
    <location>
        <begin position="576"/>
        <end position="598"/>
    </location>
</feature>
<feature type="compositionally biased region" description="Polar residues" evidence="1">
    <location>
        <begin position="131"/>
        <end position="160"/>
    </location>
</feature>
<feature type="compositionally biased region" description="Low complexity" evidence="1">
    <location>
        <begin position="180"/>
        <end position="204"/>
    </location>
</feature>
<dbReference type="EMBL" id="KV417319">
    <property type="protein sequence ID" value="KZO91704.1"/>
    <property type="molecule type" value="Genomic_DNA"/>
</dbReference>
<feature type="compositionally biased region" description="Low complexity" evidence="1">
    <location>
        <begin position="312"/>
        <end position="322"/>
    </location>
</feature>
<dbReference type="OrthoDB" id="2148418at2759"/>
<evidence type="ECO:0000256" key="1">
    <source>
        <dbReference type="SAM" id="MobiDB-lite"/>
    </source>
</evidence>
<feature type="region of interest" description="Disordered" evidence="1">
    <location>
        <begin position="279"/>
        <end position="339"/>
    </location>
</feature>
<feature type="compositionally biased region" description="Basic residues" evidence="1">
    <location>
        <begin position="486"/>
        <end position="500"/>
    </location>
</feature>
<evidence type="ECO:0000313" key="3">
    <source>
        <dbReference type="Proteomes" id="UP000076738"/>
    </source>
</evidence>
<feature type="compositionally biased region" description="Basic residues" evidence="1">
    <location>
        <begin position="434"/>
        <end position="444"/>
    </location>
</feature>
<protein>
    <submittedName>
        <fullName evidence="2">Uncharacterized protein</fullName>
    </submittedName>
</protein>
<proteinExistence type="predicted"/>
<dbReference type="STRING" id="1330018.A0A167HJJ6"/>
<feature type="compositionally biased region" description="Pro residues" evidence="1">
    <location>
        <begin position="115"/>
        <end position="130"/>
    </location>
</feature>
<keyword evidence="3" id="KW-1185">Reference proteome</keyword>
<feature type="compositionally biased region" description="Pro residues" evidence="1">
    <location>
        <begin position="511"/>
        <end position="522"/>
    </location>
</feature>
<sequence length="598" mass="63260">MWISLPMELSTKLESAITATSAARSPVKPSTSNSTSNSTSTSTSNSNSASSSSTLAMSSPRASSPATNITPALPLPESDPPLPSKPPLPPPPPPPPPVTKRSNLPLPVPTATGIPRPPPSKLPVLLPPPLQGTSFKPSLRPTPTTSVSVSGPQRPISSPTRPILSSGAQRIPSPRKPRSTTRPTLSQVASPPSTSNSTSTRFPSALRLNLPAFDRPTPFQPPAPSPAIRNLGSPVRVERNRSSREVPLRKPSEALPQRGLSPASATAAAAVVQAAGPSSGVTAPAAAQDQPTLPENHPTRRMPPRQAKTDSPVPNGVVNPPGKGRLASVKRPPEPTSRMLLMSDVELRQVTLKHTRKNEHVHSQLEVVSIYKAEPRPPSPSSRIRTVVQKEREERKADREERARRRSVAKGEGDVSADAEASGDAGAEVGKGHAGGRTRLKHARGPGDDDEYSTPAKRRRVDVDDAPVPVPEAEATDDPPASRTSNRSRRSSTSRRRQIKAVRWDKALVVPPQPQPGSPGPAPGSGRRKEEDLRGGAGGCLKPAVKAYQLDALGNLPEAGQTPKDVEKQRIRVAKFIYSDDPPEPGVGTGGKRARKAS</sequence>